<evidence type="ECO:0000256" key="4">
    <source>
        <dbReference type="ARBA" id="ARBA00012268"/>
    </source>
</evidence>
<evidence type="ECO:0000256" key="12">
    <source>
        <dbReference type="ARBA" id="ARBA00034013"/>
    </source>
</evidence>
<evidence type="ECO:0000256" key="8">
    <source>
        <dbReference type="ARBA" id="ARBA00023277"/>
    </source>
</evidence>
<comment type="similarity">
    <text evidence="3 14">Belongs to the glycosyl hydrolase 13 family.</text>
</comment>
<evidence type="ECO:0000313" key="17">
    <source>
        <dbReference type="Proteomes" id="UP001237780"/>
    </source>
</evidence>
<dbReference type="PANTHER" id="PTHR43651:SF11">
    <property type="entry name" value="MALTO-OLIGOSYLTREHALOSE TREHALOHYDROLASE"/>
    <property type="match status" value="1"/>
</dbReference>
<dbReference type="EMBL" id="JAUSZT010000002">
    <property type="protein sequence ID" value="MDQ0995207.1"/>
    <property type="molecule type" value="Genomic_DNA"/>
</dbReference>
<dbReference type="Gene3D" id="2.60.40.10">
    <property type="entry name" value="Immunoglobulins"/>
    <property type="match status" value="1"/>
</dbReference>
<dbReference type="SUPFAM" id="SSF51445">
    <property type="entry name" value="(Trans)glycosidases"/>
    <property type="match status" value="1"/>
</dbReference>
<evidence type="ECO:0000256" key="11">
    <source>
        <dbReference type="ARBA" id="ARBA00033284"/>
    </source>
</evidence>
<evidence type="ECO:0000256" key="10">
    <source>
        <dbReference type="ARBA" id="ARBA00032057"/>
    </source>
</evidence>
<proteinExistence type="inferred from homology"/>
<keyword evidence="6" id="KW-0963">Cytoplasm</keyword>
<dbReference type="CDD" id="cd02853">
    <property type="entry name" value="E_set_MTHase_like_N"/>
    <property type="match status" value="1"/>
</dbReference>
<evidence type="ECO:0000256" key="5">
    <source>
        <dbReference type="ARBA" id="ARBA00015938"/>
    </source>
</evidence>
<organism evidence="16 17">
    <name type="scientific">Phyllobacterium ifriqiyense</name>
    <dbReference type="NCBI Taxonomy" id="314238"/>
    <lineage>
        <taxon>Bacteria</taxon>
        <taxon>Pseudomonadati</taxon>
        <taxon>Pseudomonadota</taxon>
        <taxon>Alphaproteobacteria</taxon>
        <taxon>Hyphomicrobiales</taxon>
        <taxon>Phyllobacteriaceae</taxon>
        <taxon>Phyllobacterium</taxon>
    </lineage>
</organism>
<dbReference type="InterPro" id="IPR013783">
    <property type="entry name" value="Ig-like_fold"/>
</dbReference>
<comment type="catalytic activity">
    <reaction evidence="12 14">
        <text>hydrolysis of (1-&gt;4)-alpha-D-glucosidic linkage in 4-alpha-D-[(1-&gt;4)-alpha-D-glucanosyl]n trehalose to yield trehalose and (1-&gt;4)-alpha-D-glucan.</text>
        <dbReference type="EC" id="3.2.1.141"/>
    </reaction>
</comment>
<dbReference type="Gene3D" id="1.10.10.760">
    <property type="entry name" value="E-set domains of sugar-utilizing enzymes"/>
    <property type="match status" value="1"/>
</dbReference>
<dbReference type="PANTHER" id="PTHR43651">
    <property type="entry name" value="1,4-ALPHA-GLUCAN-BRANCHING ENZYME"/>
    <property type="match status" value="1"/>
</dbReference>
<evidence type="ECO:0000256" key="14">
    <source>
        <dbReference type="PIRNR" id="PIRNR006337"/>
    </source>
</evidence>
<dbReference type="EC" id="3.2.1.141" evidence="4 13"/>
<dbReference type="Pfam" id="PF00128">
    <property type="entry name" value="Alpha-amylase"/>
    <property type="match status" value="1"/>
</dbReference>
<dbReference type="Gene3D" id="3.20.20.80">
    <property type="entry name" value="Glycosidases"/>
    <property type="match status" value="1"/>
</dbReference>
<keyword evidence="7 14" id="KW-0378">Hydrolase</keyword>
<evidence type="ECO:0000259" key="15">
    <source>
        <dbReference type="SMART" id="SM00642"/>
    </source>
</evidence>
<evidence type="ECO:0000256" key="13">
    <source>
        <dbReference type="NCBIfam" id="TIGR02402"/>
    </source>
</evidence>
<comment type="pathway">
    <text evidence="2 14">Glycan biosynthesis; trehalose biosynthesis.</text>
</comment>
<keyword evidence="8" id="KW-0119">Carbohydrate metabolism</keyword>
<dbReference type="PIRSF" id="PIRSF006337">
    <property type="entry name" value="Trehalose_TreZ"/>
    <property type="match status" value="1"/>
</dbReference>
<keyword evidence="17" id="KW-1185">Reference proteome</keyword>
<keyword evidence="9 14" id="KW-0326">Glycosidase</keyword>
<dbReference type="InterPro" id="IPR017853">
    <property type="entry name" value="GH"/>
</dbReference>
<evidence type="ECO:0000256" key="9">
    <source>
        <dbReference type="ARBA" id="ARBA00023295"/>
    </source>
</evidence>
<sequence>MDRQDIPFAWGPCKMPGGSVRFRIWAPGLDALRLDVDGQCYRMDRAGDGWFEKLIADLPVGSPYCFVLDDGRNMPDPASRRQETDVHGRSIVCSGSYEWRHTEWVGRPWEETVIYELHVGTFTDEGTFEAAMAKLPLLAEIGITAIEIMPVAQFGGNRGWGYDGTLLYAPHTAYGKPDDLKAFIDAAHGHEIMVFLDVVYNHFGPDGNYLPVFAPDFFDKSRDTPWGPAINFAKKPVRHYFIDNALYWLGEFRFDGLRFDAIDHIVDTTDPEILVEVAQQIRCQFPHRHIHLTTEDNRNITRLHHREGGKAVLHTAEWNDDFHSVAHVIATGETEGHFSDFKDQRWDKLATALTEGFVYQGQPSQYLSGKRRGEPSSALPFSAFVDFLQNHDQIGNRAFGERLAVLAEDRLLHTLTAILFLSPHIPLFFMGQDWGETRPFCFFTDFHGTLADLVRDGRRREFSSFSAFSEGNCDIENVPDPNDENTFAMCKLDWAKPSSPEGRDWRAYFHRLIALRRRYLVPLLASGGAGVGRRIQVEQAAIAIDWSFDVNRTLSLRANLGASAANVVKAPCQPFFAYPHTDTRAEQGMMVPVSVEVALT</sequence>
<feature type="domain" description="Glycosyl hydrolase family 13 catalytic" evidence="15">
    <location>
        <begin position="116"/>
        <end position="516"/>
    </location>
</feature>
<dbReference type="InterPro" id="IPR012768">
    <property type="entry name" value="Trehalose_TreZ"/>
</dbReference>
<comment type="subcellular location">
    <subcellularLocation>
        <location evidence="1">Cytoplasm</location>
    </subcellularLocation>
</comment>
<dbReference type="InterPro" id="IPR013780">
    <property type="entry name" value="Glyco_hydro_b"/>
</dbReference>
<dbReference type="InterPro" id="IPR014756">
    <property type="entry name" value="Ig_E-set"/>
</dbReference>
<comment type="caution">
    <text evidence="16">The sequence shown here is derived from an EMBL/GenBank/DDBJ whole genome shotgun (WGS) entry which is preliminary data.</text>
</comment>
<evidence type="ECO:0000313" key="16">
    <source>
        <dbReference type="EMBL" id="MDQ0995207.1"/>
    </source>
</evidence>
<evidence type="ECO:0000256" key="3">
    <source>
        <dbReference type="ARBA" id="ARBA00008061"/>
    </source>
</evidence>
<gene>
    <name evidence="16" type="ORF">QFZ34_000384</name>
</gene>
<dbReference type="GO" id="GO:0033942">
    <property type="term" value="F:4-alpha-D-(1-&gt;4)-alpha-D-glucanotrehalose trehalohydrolase activity"/>
    <property type="evidence" value="ECO:0007669"/>
    <property type="project" value="UniProtKB-EC"/>
</dbReference>
<evidence type="ECO:0000256" key="7">
    <source>
        <dbReference type="ARBA" id="ARBA00022801"/>
    </source>
</evidence>
<dbReference type="InterPro" id="IPR044901">
    <property type="entry name" value="Trehalose_TreZ_E-set_sf"/>
</dbReference>
<dbReference type="SMART" id="SM00642">
    <property type="entry name" value="Aamy"/>
    <property type="match status" value="1"/>
</dbReference>
<reference evidence="16 17" key="1">
    <citation type="submission" date="2023-07" db="EMBL/GenBank/DDBJ databases">
        <title>Comparative genomics of wheat-associated soil bacteria to identify genetic determinants of phenazine resistance.</title>
        <authorList>
            <person name="Mouncey N."/>
        </authorList>
    </citation>
    <scope>NUCLEOTIDE SEQUENCE [LARGE SCALE GENOMIC DNA]</scope>
    <source>
        <strain evidence="16 17">W4I11</strain>
    </source>
</reference>
<evidence type="ECO:0000256" key="6">
    <source>
        <dbReference type="ARBA" id="ARBA00022490"/>
    </source>
</evidence>
<protein>
    <recommendedName>
        <fullName evidence="5 13">Malto-oligosyltrehalose trehalohydrolase</fullName>
        <shortName evidence="14">MTHase</shortName>
        <ecNumber evidence="4 13">3.2.1.141</ecNumber>
    </recommendedName>
    <alternativeName>
        <fullName evidence="11 14">4-alpha-D-((1-&gt;4)-alpha-D-glucano)trehalose trehalohydrolase</fullName>
    </alternativeName>
    <alternativeName>
        <fullName evidence="10 14">Maltooligosyl trehalose trehalohydrolase</fullName>
    </alternativeName>
</protein>
<dbReference type="SUPFAM" id="SSF81296">
    <property type="entry name" value="E set domains"/>
    <property type="match status" value="1"/>
</dbReference>
<dbReference type="CDD" id="cd11325">
    <property type="entry name" value="AmyAc_GTHase"/>
    <property type="match status" value="1"/>
</dbReference>
<name>A0ABU0S361_9HYPH</name>
<dbReference type="RefSeq" id="WP_370878671.1">
    <property type="nucleotide sequence ID" value="NZ_JAUSZT010000002.1"/>
</dbReference>
<dbReference type="Proteomes" id="UP001237780">
    <property type="component" value="Unassembled WGS sequence"/>
</dbReference>
<dbReference type="InterPro" id="IPR006047">
    <property type="entry name" value="GH13_cat_dom"/>
</dbReference>
<accession>A0ABU0S361</accession>
<evidence type="ECO:0000256" key="2">
    <source>
        <dbReference type="ARBA" id="ARBA00005199"/>
    </source>
</evidence>
<dbReference type="NCBIfam" id="TIGR02402">
    <property type="entry name" value="trehalose_TreZ"/>
    <property type="match status" value="1"/>
</dbReference>
<evidence type="ECO:0000256" key="1">
    <source>
        <dbReference type="ARBA" id="ARBA00004496"/>
    </source>
</evidence>
<dbReference type="Gene3D" id="2.60.40.1180">
    <property type="entry name" value="Golgi alpha-mannosidase II"/>
    <property type="match status" value="1"/>
</dbReference>